<dbReference type="GeneID" id="114246516"/>
<organism evidence="2 3">
    <name type="scientific">Bombyx mandarina</name>
    <name type="common">Wild silk moth</name>
    <name type="synonym">Wild silkworm</name>
    <dbReference type="NCBI Taxonomy" id="7092"/>
    <lineage>
        <taxon>Eukaryota</taxon>
        <taxon>Metazoa</taxon>
        <taxon>Ecdysozoa</taxon>
        <taxon>Arthropoda</taxon>
        <taxon>Hexapoda</taxon>
        <taxon>Insecta</taxon>
        <taxon>Pterygota</taxon>
        <taxon>Neoptera</taxon>
        <taxon>Endopterygota</taxon>
        <taxon>Lepidoptera</taxon>
        <taxon>Glossata</taxon>
        <taxon>Ditrysia</taxon>
        <taxon>Bombycoidea</taxon>
        <taxon>Bombycidae</taxon>
        <taxon>Bombycinae</taxon>
        <taxon>Bombyx</taxon>
    </lineage>
</organism>
<protein>
    <submittedName>
        <fullName evidence="3">Uncharacterized protein LOC114246516</fullName>
    </submittedName>
</protein>
<feature type="signal peptide" evidence="1">
    <location>
        <begin position="1"/>
        <end position="17"/>
    </location>
</feature>
<evidence type="ECO:0000313" key="3">
    <source>
        <dbReference type="RefSeq" id="XP_028034870.1"/>
    </source>
</evidence>
<sequence length="139" mass="15354">MKYLLVVLLFLYDSCYGRVAVQETDIVSQRRTDVKDLSSSLTCTLRTLDAGDPYPSVLVNLNNDLKKITWNSNGEVIQNNFIPPVVSHSYPTSKGLSGSGLSGGGTSSPDYRSLATYVDGGYTIEEVVDWFRNTCQKPY</sequence>
<dbReference type="AlphaFoldDB" id="A0A6J2JZ40"/>
<dbReference type="OrthoDB" id="7407933at2759"/>
<gene>
    <name evidence="3" type="primary">LOC114246516</name>
</gene>
<dbReference type="KEGG" id="bman:114246516"/>
<evidence type="ECO:0000256" key="1">
    <source>
        <dbReference type="SAM" id="SignalP"/>
    </source>
</evidence>
<dbReference type="RefSeq" id="XP_028034870.1">
    <property type="nucleotide sequence ID" value="XM_028179069.1"/>
</dbReference>
<dbReference type="Proteomes" id="UP000504629">
    <property type="component" value="Unplaced"/>
</dbReference>
<accession>A0A6J2JZ40</accession>
<keyword evidence="2" id="KW-1185">Reference proteome</keyword>
<proteinExistence type="predicted"/>
<name>A0A6J2JZ40_BOMMA</name>
<keyword evidence="1" id="KW-0732">Signal</keyword>
<evidence type="ECO:0000313" key="2">
    <source>
        <dbReference type="Proteomes" id="UP000504629"/>
    </source>
</evidence>
<reference evidence="3" key="1">
    <citation type="submission" date="2025-08" db="UniProtKB">
        <authorList>
            <consortium name="RefSeq"/>
        </authorList>
    </citation>
    <scope>IDENTIFICATION</scope>
    <source>
        <tissue evidence="3">Silk gland</tissue>
    </source>
</reference>
<feature type="chain" id="PRO_5026969229" evidence="1">
    <location>
        <begin position="18"/>
        <end position="139"/>
    </location>
</feature>